<protein>
    <recommendedName>
        <fullName evidence="5">LIM zinc-binding domain-containing protein</fullName>
    </recommendedName>
</protein>
<dbReference type="GO" id="GO:0000932">
    <property type="term" value="C:P-body"/>
    <property type="evidence" value="ECO:0007669"/>
    <property type="project" value="TreeGrafter"/>
</dbReference>
<dbReference type="PANTHER" id="PTHR24219">
    <property type="entry name" value="LIM DOMAIN-CONTAINING PROTEIN JUB"/>
    <property type="match status" value="1"/>
</dbReference>
<accession>A0A8C3G298</accession>
<dbReference type="InterPro" id="IPR047172">
    <property type="entry name" value="Ajuba-like"/>
</dbReference>
<evidence type="ECO:0000256" key="4">
    <source>
        <dbReference type="PROSITE-ProRule" id="PRU00125"/>
    </source>
</evidence>
<keyword evidence="2 4" id="KW-0862">Zinc</keyword>
<dbReference type="PROSITE" id="PS50023">
    <property type="entry name" value="LIM_DOMAIN_2"/>
    <property type="match status" value="1"/>
</dbReference>
<dbReference type="Ensembl" id="ENSCLMT00005030484.1">
    <property type="protein sequence ID" value="ENSCLMP00005029159.1"/>
    <property type="gene ID" value="ENSCLMG00005014245.1"/>
</dbReference>
<proteinExistence type="predicted"/>
<dbReference type="Proteomes" id="UP000694565">
    <property type="component" value="Unplaced"/>
</dbReference>
<dbReference type="GO" id="GO:0005634">
    <property type="term" value="C:nucleus"/>
    <property type="evidence" value="ECO:0007669"/>
    <property type="project" value="TreeGrafter"/>
</dbReference>
<dbReference type="SUPFAM" id="SSF57716">
    <property type="entry name" value="Glucocorticoid receptor-like (DNA-binding domain)"/>
    <property type="match status" value="1"/>
</dbReference>
<dbReference type="InterPro" id="IPR001781">
    <property type="entry name" value="Znf_LIM"/>
</dbReference>
<feature type="domain" description="LIM zinc-binding" evidence="5">
    <location>
        <begin position="1"/>
        <end position="49"/>
    </location>
</feature>
<evidence type="ECO:0000259" key="5">
    <source>
        <dbReference type="PROSITE" id="PS50023"/>
    </source>
</evidence>
<dbReference type="GeneTree" id="ENSGT00940000159019"/>
<dbReference type="Pfam" id="PF00412">
    <property type="entry name" value="LIM"/>
    <property type="match status" value="1"/>
</dbReference>
<evidence type="ECO:0000256" key="1">
    <source>
        <dbReference type="ARBA" id="ARBA00022723"/>
    </source>
</evidence>
<dbReference type="GO" id="GO:0005912">
    <property type="term" value="C:adherens junction"/>
    <property type="evidence" value="ECO:0007669"/>
    <property type="project" value="TreeGrafter"/>
</dbReference>
<name>A0A8C3G298_CYCLU</name>
<keyword evidence="3 4" id="KW-0440">LIM domain</keyword>
<reference evidence="6" key="2">
    <citation type="submission" date="2025-09" db="UniProtKB">
        <authorList>
            <consortium name="Ensembl"/>
        </authorList>
    </citation>
    <scope>IDENTIFICATION</scope>
</reference>
<dbReference type="GO" id="GO:0007010">
    <property type="term" value="P:cytoskeleton organization"/>
    <property type="evidence" value="ECO:0007669"/>
    <property type="project" value="TreeGrafter"/>
</dbReference>
<dbReference type="GO" id="GO:0005667">
    <property type="term" value="C:transcription regulator complex"/>
    <property type="evidence" value="ECO:0007669"/>
    <property type="project" value="TreeGrafter"/>
</dbReference>
<dbReference type="SMART" id="SM00132">
    <property type="entry name" value="LIM"/>
    <property type="match status" value="1"/>
</dbReference>
<dbReference type="GO" id="GO:0003714">
    <property type="term" value="F:transcription corepressor activity"/>
    <property type="evidence" value="ECO:0007669"/>
    <property type="project" value="TreeGrafter"/>
</dbReference>
<dbReference type="Gene3D" id="2.10.110.10">
    <property type="entry name" value="Cysteine Rich Protein"/>
    <property type="match status" value="2"/>
</dbReference>
<organism evidence="6 7">
    <name type="scientific">Cyclopterus lumpus</name>
    <name type="common">Lumpsucker</name>
    <dbReference type="NCBI Taxonomy" id="8103"/>
    <lineage>
        <taxon>Eukaryota</taxon>
        <taxon>Metazoa</taxon>
        <taxon>Chordata</taxon>
        <taxon>Craniata</taxon>
        <taxon>Vertebrata</taxon>
        <taxon>Euteleostomi</taxon>
        <taxon>Actinopterygii</taxon>
        <taxon>Neopterygii</taxon>
        <taxon>Teleostei</taxon>
        <taxon>Neoteleostei</taxon>
        <taxon>Acanthomorphata</taxon>
        <taxon>Eupercaria</taxon>
        <taxon>Perciformes</taxon>
        <taxon>Cottioidei</taxon>
        <taxon>Cottales</taxon>
        <taxon>Cyclopteridae</taxon>
        <taxon>Cyclopterus</taxon>
    </lineage>
</organism>
<evidence type="ECO:0000256" key="2">
    <source>
        <dbReference type="ARBA" id="ARBA00022833"/>
    </source>
</evidence>
<evidence type="ECO:0000313" key="7">
    <source>
        <dbReference type="Proteomes" id="UP000694565"/>
    </source>
</evidence>
<evidence type="ECO:0000256" key="3">
    <source>
        <dbReference type="ARBA" id="ARBA00023038"/>
    </source>
</evidence>
<dbReference type="GO" id="GO:0046872">
    <property type="term" value="F:metal ion binding"/>
    <property type="evidence" value="ECO:0007669"/>
    <property type="project" value="UniProtKB-KW"/>
</dbReference>
<keyword evidence="1 4" id="KW-0479">Metal-binding</keyword>
<reference evidence="6" key="1">
    <citation type="submission" date="2025-08" db="UniProtKB">
        <authorList>
            <consortium name="Ensembl"/>
        </authorList>
    </citation>
    <scope>IDENTIFICATION</scope>
</reference>
<evidence type="ECO:0000313" key="6">
    <source>
        <dbReference type="Ensembl" id="ENSCLMP00005029159.1"/>
    </source>
</evidence>
<dbReference type="GO" id="GO:0001666">
    <property type="term" value="P:response to hypoxia"/>
    <property type="evidence" value="ECO:0007669"/>
    <property type="project" value="TreeGrafter"/>
</dbReference>
<dbReference type="PANTHER" id="PTHR24219:SF4">
    <property type="entry name" value="LIM DOMAIN-CONTAINING PROTEIN JUB"/>
    <property type="match status" value="1"/>
</dbReference>
<dbReference type="AlphaFoldDB" id="A0A8C3G298"/>
<sequence>QVLQARGKSYHPSCFRCVVCRRSLEGQPFSVDADSRVYCVSDYHRVRAPLCAACRGPILPTEGSTESVRVVSFDRNYHVEMLLVFYSISTIRCLHKQSEPQSFYFIC</sequence>
<keyword evidence="7" id="KW-1185">Reference proteome</keyword>
<dbReference type="GO" id="GO:0035331">
    <property type="term" value="P:negative regulation of hippo signaling"/>
    <property type="evidence" value="ECO:0007669"/>
    <property type="project" value="TreeGrafter"/>
</dbReference>